<gene>
    <name evidence="2" type="ORF">H4696_002753</name>
</gene>
<protein>
    <submittedName>
        <fullName evidence="2">Uncharacterized protein</fullName>
    </submittedName>
</protein>
<evidence type="ECO:0000256" key="1">
    <source>
        <dbReference type="SAM" id="MobiDB-lite"/>
    </source>
</evidence>
<proteinExistence type="predicted"/>
<dbReference type="Proteomes" id="UP000631670">
    <property type="component" value="Unassembled WGS sequence"/>
</dbReference>
<organism evidence="2 3">
    <name type="scientific">Amycolatopsis lexingtonensis</name>
    <dbReference type="NCBI Taxonomy" id="218822"/>
    <lineage>
        <taxon>Bacteria</taxon>
        <taxon>Bacillati</taxon>
        <taxon>Actinomycetota</taxon>
        <taxon>Actinomycetes</taxon>
        <taxon>Pseudonocardiales</taxon>
        <taxon>Pseudonocardiaceae</taxon>
        <taxon>Amycolatopsis</taxon>
    </lineage>
</organism>
<feature type="compositionally biased region" description="Low complexity" evidence="1">
    <location>
        <begin position="55"/>
        <end position="71"/>
    </location>
</feature>
<comment type="caution">
    <text evidence="2">The sequence shown here is derived from an EMBL/GenBank/DDBJ whole genome shotgun (WGS) entry which is preliminary data.</text>
</comment>
<name>A0ABR9HXM7_9PSEU</name>
<reference evidence="2 3" key="1">
    <citation type="submission" date="2020-10" db="EMBL/GenBank/DDBJ databases">
        <title>Sequencing the genomes of 1000 actinobacteria strains.</title>
        <authorList>
            <person name="Klenk H.-P."/>
        </authorList>
    </citation>
    <scope>NUCLEOTIDE SEQUENCE [LARGE SCALE GENOMIC DNA]</scope>
    <source>
        <strain evidence="2 3">DSM 44653</strain>
    </source>
</reference>
<keyword evidence="3" id="KW-1185">Reference proteome</keyword>
<evidence type="ECO:0000313" key="2">
    <source>
        <dbReference type="EMBL" id="MBE1495653.1"/>
    </source>
</evidence>
<evidence type="ECO:0000313" key="3">
    <source>
        <dbReference type="Proteomes" id="UP000631670"/>
    </source>
</evidence>
<dbReference type="EMBL" id="JADBEG010000001">
    <property type="protein sequence ID" value="MBE1495653.1"/>
    <property type="molecule type" value="Genomic_DNA"/>
</dbReference>
<dbReference type="RefSeq" id="WP_192782301.1">
    <property type="nucleotide sequence ID" value="NZ_JADBEG010000001.1"/>
</dbReference>
<feature type="region of interest" description="Disordered" evidence="1">
    <location>
        <begin position="51"/>
        <end position="84"/>
    </location>
</feature>
<accession>A0ABR9HXM7</accession>
<sequence>MRQPEVSVHAGVAGAVEDGAGFAGVVVAGAGVVAVVVTGAGSTEAESGVLVDGDAPWSAPHPARASPHPSATTIACPRTVSSPG</sequence>